<reference evidence="1 2" key="1">
    <citation type="submission" date="2023-11" db="EMBL/GenBank/DDBJ databases">
        <authorList>
            <person name="Cook R."/>
            <person name="Crisci M."/>
            <person name="Pye H."/>
            <person name="Adriaenssens E."/>
            <person name="Santini J."/>
        </authorList>
    </citation>
    <scope>NUCLEOTIDE SEQUENCE [LARGE SCALE GENOMIC DNA]</scope>
    <source>
        <strain evidence="1">Lak_Megaphage_Sonny</strain>
    </source>
</reference>
<proteinExistence type="predicted"/>
<evidence type="ECO:0000313" key="2">
    <source>
        <dbReference type="Proteomes" id="UP001358193"/>
    </source>
</evidence>
<protein>
    <recommendedName>
        <fullName evidence="3">Gamma-glutamylcyclotransferase AIG2-like domain-containing protein</fullName>
    </recommendedName>
</protein>
<dbReference type="Proteomes" id="UP001358193">
    <property type="component" value="Segment"/>
</dbReference>
<evidence type="ECO:0000313" key="1">
    <source>
        <dbReference type="EMBL" id="WQJ53688.1"/>
    </source>
</evidence>
<accession>A0ABZ0Z3B2</accession>
<keyword evidence="2" id="KW-1185">Reference proteome</keyword>
<organism evidence="1 2">
    <name type="scientific">phage Lak_Megaphage_Sonny</name>
    <dbReference type="NCBI Taxonomy" id="3109229"/>
    <lineage>
        <taxon>Viruses</taxon>
        <taxon>Duplodnaviria</taxon>
        <taxon>Heunggongvirae</taxon>
        <taxon>Uroviricota</taxon>
        <taxon>Caudoviricetes</taxon>
        <taxon>Caudoviricetes code 15 clade</taxon>
    </lineage>
</organism>
<sequence>MNMKKLFFVYGSYLKCDDPCTFYKELCYICNDLTEAQYKGTQLLSFDEILGLKYVSYQIIEK</sequence>
<name>A0ABZ0Z3B2_9CAUD</name>
<evidence type="ECO:0008006" key="3">
    <source>
        <dbReference type="Google" id="ProtNLM"/>
    </source>
</evidence>
<dbReference type="EMBL" id="OR769223">
    <property type="protein sequence ID" value="WQJ53688.1"/>
    <property type="molecule type" value="Genomic_DNA"/>
</dbReference>